<gene>
    <name evidence="2" type="ORF">FLONG3_6298</name>
</gene>
<dbReference type="AlphaFoldDB" id="A0A395SMA5"/>
<evidence type="ECO:0000313" key="2">
    <source>
        <dbReference type="EMBL" id="RGP73561.1"/>
    </source>
</evidence>
<comment type="caution">
    <text evidence="2">The sequence shown here is derived from an EMBL/GenBank/DDBJ whole genome shotgun (WGS) entry which is preliminary data.</text>
</comment>
<dbReference type="EMBL" id="PXOG01000140">
    <property type="protein sequence ID" value="RGP73561.1"/>
    <property type="molecule type" value="Genomic_DNA"/>
</dbReference>
<keyword evidence="1" id="KW-0812">Transmembrane</keyword>
<protein>
    <submittedName>
        <fullName evidence="2">Uncharacterized protein</fullName>
    </submittedName>
</protein>
<feature type="transmembrane region" description="Helical" evidence="1">
    <location>
        <begin position="71"/>
        <end position="90"/>
    </location>
</feature>
<name>A0A395SMA5_9HYPO</name>
<dbReference type="Proteomes" id="UP000266234">
    <property type="component" value="Unassembled WGS sequence"/>
</dbReference>
<keyword evidence="3" id="KW-1185">Reference proteome</keyword>
<evidence type="ECO:0000313" key="3">
    <source>
        <dbReference type="Proteomes" id="UP000266234"/>
    </source>
</evidence>
<organism evidence="2 3">
    <name type="scientific">Fusarium longipes</name>
    <dbReference type="NCBI Taxonomy" id="694270"/>
    <lineage>
        <taxon>Eukaryota</taxon>
        <taxon>Fungi</taxon>
        <taxon>Dikarya</taxon>
        <taxon>Ascomycota</taxon>
        <taxon>Pezizomycotina</taxon>
        <taxon>Sordariomycetes</taxon>
        <taxon>Hypocreomycetidae</taxon>
        <taxon>Hypocreales</taxon>
        <taxon>Nectriaceae</taxon>
        <taxon>Fusarium</taxon>
    </lineage>
</organism>
<sequence length="100" mass="11403">MSEERGQPSMAVNSSQRATSQRFGLPMGMAKADAIRIGLVVFLQLGNMFIMGITWCDWKGWAQESQSSKRWMIGGSFQTIITIIALTSVYRDWLKRKKER</sequence>
<keyword evidence="1" id="KW-1133">Transmembrane helix</keyword>
<feature type="transmembrane region" description="Helical" evidence="1">
    <location>
        <begin position="34"/>
        <end position="55"/>
    </location>
</feature>
<evidence type="ECO:0000256" key="1">
    <source>
        <dbReference type="SAM" id="Phobius"/>
    </source>
</evidence>
<dbReference type="OrthoDB" id="5102431at2759"/>
<reference evidence="2 3" key="1">
    <citation type="journal article" date="2018" name="PLoS Pathog.">
        <title>Evolution of structural diversity of trichothecenes, a family of toxins produced by plant pathogenic and entomopathogenic fungi.</title>
        <authorList>
            <person name="Proctor R.H."/>
            <person name="McCormick S.P."/>
            <person name="Kim H.S."/>
            <person name="Cardoza R.E."/>
            <person name="Stanley A.M."/>
            <person name="Lindo L."/>
            <person name="Kelly A."/>
            <person name="Brown D.W."/>
            <person name="Lee T."/>
            <person name="Vaughan M.M."/>
            <person name="Alexander N.J."/>
            <person name="Busman M."/>
            <person name="Gutierrez S."/>
        </authorList>
    </citation>
    <scope>NUCLEOTIDE SEQUENCE [LARGE SCALE GENOMIC DNA]</scope>
    <source>
        <strain evidence="2 3">NRRL 20695</strain>
    </source>
</reference>
<accession>A0A395SMA5</accession>
<proteinExistence type="predicted"/>
<keyword evidence="1" id="KW-0472">Membrane</keyword>